<comment type="caution">
    <text evidence="3">The sequence shown here is derived from an EMBL/GenBank/DDBJ whole genome shotgun (WGS) entry which is preliminary data.</text>
</comment>
<reference evidence="3" key="1">
    <citation type="submission" date="2023-01" db="EMBL/GenBank/DDBJ databases">
        <title>Genome assembly of the deep-sea coral Lophelia pertusa.</title>
        <authorList>
            <person name="Herrera S."/>
            <person name="Cordes E."/>
        </authorList>
    </citation>
    <scope>NUCLEOTIDE SEQUENCE</scope>
    <source>
        <strain evidence="3">USNM1676648</strain>
        <tissue evidence="3">Polyp</tissue>
    </source>
</reference>
<dbReference type="GO" id="GO:0005789">
    <property type="term" value="C:endoplasmic reticulum membrane"/>
    <property type="evidence" value="ECO:0007669"/>
    <property type="project" value="TreeGrafter"/>
</dbReference>
<dbReference type="EMBL" id="MU826289">
    <property type="protein sequence ID" value="KAJ7381545.1"/>
    <property type="molecule type" value="Genomic_DNA"/>
</dbReference>
<dbReference type="GO" id="GO:0016126">
    <property type="term" value="P:sterol biosynthetic process"/>
    <property type="evidence" value="ECO:0007669"/>
    <property type="project" value="TreeGrafter"/>
</dbReference>
<evidence type="ECO:0000313" key="4">
    <source>
        <dbReference type="Proteomes" id="UP001163046"/>
    </source>
</evidence>
<dbReference type="GO" id="GO:0005778">
    <property type="term" value="C:peroxisomal membrane"/>
    <property type="evidence" value="ECO:0007669"/>
    <property type="project" value="TreeGrafter"/>
</dbReference>
<proteinExistence type="predicted"/>
<protein>
    <recommendedName>
        <fullName evidence="2">hydroxymethylglutaryl-CoA reductase (NADPH)</fullName>
        <ecNumber evidence="2">1.1.1.34</ecNumber>
    </recommendedName>
</protein>
<accession>A0A9W9ZHE9</accession>
<feature type="non-terminal residue" evidence="3">
    <location>
        <position position="51"/>
    </location>
</feature>
<sequence length="51" mass="5065">MLGVGGANKSEPGKNSTKLAQIVCSTVLAGELSLLSALAAGDLVKSHLSLN</sequence>
<dbReference type="SUPFAM" id="SSF56542">
    <property type="entry name" value="Substrate-binding domain of HMG-CoA reductase"/>
    <property type="match status" value="1"/>
</dbReference>
<organism evidence="3 4">
    <name type="scientific">Desmophyllum pertusum</name>
    <dbReference type="NCBI Taxonomy" id="174260"/>
    <lineage>
        <taxon>Eukaryota</taxon>
        <taxon>Metazoa</taxon>
        <taxon>Cnidaria</taxon>
        <taxon>Anthozoa</taxon>
        <taxon>Hexacorallia</taxon>
        <taxon>Scleractinia</taxon>
        <taxon>Caryophylliina</taxon>
        <taxon>Caryophylliidae</taxon>
        <taxon>Desmophyllum</taxon>
    </lineage>
</organism>
<dbReference type="Pfam" id="PF00368">
    <property type="entry name" value="HMG-CoA_red"/>
    <property type="match status" value="1"/>
</dbReference>
<dbReference type="InterPro" id="IPR023076">
    <property type="entry name" value="HMG_CoA_Rdtase_CS"/>
</dbReference>
<gene>
    <name evidence="3" type="ORF">OS493_040552</name>
</gene>
<dbReference type="GO" id="GO:0004420">
    <property type="term" value="F:hydroxymethylglutaryl-CoA reductase (NADPH) activity"/>
    <property type="evidence" value="ECO:0007669"/>
    <property type="project" value="UniProtKB-EC"/>
</dbReference>
<dbReference type="AlphaFoldDB" id="A0A9W9ZHE9"/>
<dbReference type="OrthoDB" id="310654at2759"/>
<comment type="pathway">
    <text evidence="1">Metabolic intermediate biosynthesis; (R)-mevalonate biosynthesis; (R)-mevalonate from acetyl-CoA: step 3/3.</text>
</comment>
<evidence type="ECO:0000256" key="2">
    <source>
        <dbReference type="ARBA" id="ARBA00012999"/>
    </source>
</evidence>
<dbReference type="GO" id="GO:0008299">
    <property type="term" value="P:isoprenoid biosynthetic process"/>
    <property type="evidence" value="ECO:0007669"/>
    <property type="project" value="TreeGrafter"/>
</dbReference>
<dbReference type="InterPro" id="IPR023074">
    <property type="entry name" value="HMG_CoA_Rdtase_cat_sf"/>
</dbReference>
<name>A0A9W9ZHE9_9CNID</name>
<evidence type="ECO:0000313" key="3">
    <source>
        <dbReference type="EMBL" id="KAJ7381545.1"/>
    </source>
</evidence>
<dbReference type="GO" id="GO:0015936">
    <property type="term" value="P:coenzyme A metabolic process"/>
    <property type="evidence" value="ECO:0007669"/>
    <property type="project" value="InterPro"/>
</dbReference>
<keyword evidence="4" id="KW-1185">Reference proteome</keyword>
<dbReference type="Gene3D" id="3.90.770.10">
    <property type="entry name" value="3-hydroxy-3-methylglutaryl-coenzyme A Reductase, Chain A, domain 2"/>
    <property type="match status" value="1"/>
</dbReference>
<dbReference type="InterPro" id="IPR009029">
    <property type="entry name" value="HMG_CoA_Rdtase_sub-bd_dom_sf"/>
</dbReference>
<dbReference type="PANTHER" id="PTHR10572">
    <property type="entry name" value="3-HYDROXY-3-METHYLGLUTARYL-COENZYME A REDUCTASE"/>
    <property type="match status" value="1"/>
</dbReference>
<evidence type="ECO:0000256" key="1">
    <source>
        <dbReference type="ARBA" id="ARBA00005084"/>
    </source>
</evidence>
<dbReference type="EC" id="1.1.1.34" evidence="2"/>
<dbReference type="PANTHER" id="PTHR10572:SF24">
    <property type="entry name" value="3-HYDROXY-3-METHYLGLUTARYL-COENZYME A REDUCTASE"/>
    <property type="match status" value="1"/>
</dbReference>
<dbReference type="Proteomes" id="UP001163046">
    <property type="component" value="Unassembled WGS sequence"/>
</dbReference>
<dbReference type="InterPro" id="IPR002202">
    <property type="entry name" value="HMG_CoA_Rdtase"/>
</dbReference>
<dbReference type="PROSITE" id="PS50065">
    <property type="entry name" value="HMG_COA_REDUCTASE_4"/>
    <property type="match status" value="1"/>
</dbReference>
<dbReference type="PROSITE" id="PS01192">
    <property type="entry name" value="HMG_COA_REDUCTASE_3"/>
    <property type="match status" value="1"/>
</dbReference>